<feature type="transmembrane region" description="Helical" evidence="7">
    <location>
        <begin position="171"/>
        <end position="190"/>
    </location>
</feature>
<keyword evidence="9" id="KW-1185">Reference proteome</keyword>
<dbReference type="Pfam" id="PF03547">
    <property type="entry name" value="Mem_trans"/>
    <property type="match status" value="1"/>
</dbReference>
<evidence type="ECO:0000256" key="6">
    <source>
        <dbReference type="ARBA" id="ARBA00023136"/>
    </source>
</evidence>
<dbReference type="RefSeq" id="WP_110463787.1">
    <property type="nucleotide sequence ID" value="NZ_JBHUNE010000003.1"/>
</dbReference>
<evidence type="ECO:0000256" key="4">
    <source>
        <dbReference type="ARBA" id="ARBA00022692"/>
    </source>
</evidence>
<feature type="transmembrane region" description="Helical" evidence="7">
    <location>
        <begin position="234"/>
        <end position="258"/>
    </location>
</feature>
<comment type="subcellular location">
    <subcellularLocation>
        <location evidence="1">Membrane</location>
        <topology evidence="1">Multi-pass membrane protein</topology>
    </subcellularLocation>
</comment>
<comment type="caution">
    <text evidence="8">The sequence shown here is derived from an EMBL/GenBank/DDBJ whole genome shotgun (WGS) entry which is preliminary data.</text>
</comment>
<keyword evidence="5 7" id="KW-1133">Transmembrane helix</keyword>
<proteinExistence type="predicted"/>
<feature type="transmembrane region" description="Helical" evidence="7">
    <location>
        <begin position="126"/>
        <end position="150"/>
    </location>
</feature>
<feature type="transmembrane region" description="Helical" evidence="7">
    <location>
        <begin position="296"/>
        <end position="316"/>
    </location>
</feature>
<dbReference type="PANTHER" id="PTHR36838">
    <property type="entry name" value="AUXIN EFFLUX CARRIER FAMILY PROTEIN"/>
    <property type="match status" value="1"/>
</dbReference>
<dbReference type="PANTHER" id="PTHR36838:SF3">
    <property type="entry name" value="TRANSPORTER AUXIN EFFLUX CARRIER EC FAMILY"/>
    <property type="match status" value="1"/>
</dbReference>
<evidence type="ECO:0000313" key="8">
    <source>
        <dbReference type="EMBL" id="MFD2757619.1"/>
    </source>
</evidence>
<evidence type="ECO:0000256" key="3">
    <source>
        <dbReference type="ARBA" id="ARBA00022475"/>
    </source>
</evidence>
<keyword evidence="3" id="KW-1003">Cell membrane</keyword>
<keyword evidence="4 7" id="KW-0812">Transmembrane</keyword>
<feature type="transmembrane region" description="Helical" evidence="7">
    <location>
        <begin position="61"/>
        <end position="84"/>
    </location>
</feature>
<sequence>MEGVLMGFGVVLILIIVGLIARLALPRQVSRTMQDGLSPTIYYVTNPVLMVVLLAETDLRQVIGIYVPIALVSALVAAAVYFLLSRFVLRRRLIDALPASMASAYANAGNIGLPIALFSVSSAVPAISVLVTQLLVIAPLFLTLFALATSHAQRRDGEERASTPKLILKSVANPVTIAAVIGAAISLTGFEVPAVLWEPLDMLGHASVPLLLMVFGMSLVGQTPFRTREILPDVLIGLVVKLALLPVIAWLLGAYVFGLGGTELFGVVIMAALPTAQNVFLFSTQFGLPTLAVRDITFASALLALPSILVIGLVLAP</sequence>
<reference evidence="9" key="1">
    <citation type="journal article" date="2019" name="Int. J. Syst. Evol. Microbiol.">
        <title>The Global Catalogue of Microorganisms (GCM) 10K type strain sequencing project: providing services to taxonomists for standard genome sequencing and annotation.</title>
        <authorList>
            <consortium name="The Broad Institute Genomics Platform"/>
            <consortium name="The Broad Institute Genome Sequencing Center for Infectious Disease"/>
            <person name="Wu L."/>
            <person name="Ma J."/>
        </authorList>
    </citation>
    <scope>NUCLEOTIDE SEQUENCE [LARGE SCALE GENOMIC DNA]</scope>
    <source>
        <strain evidence="9">TISTR 1514</strain>
    </source>
</reference>
<keyword evidence="2" id="KW-0813">Transport</keyword>
<gene>
    <name evidence="8" type="ORF">ACFSW7_04395</name>
</gene>
<evidence type="ECO:0000256" key="7">
    <source>
        <dbReference type="SAM" id="Phobius"/>
    </source>
</evidence>
<name>A0ABW5UW26_9MICO</name>
<evidence type="ECO:0000256" key="1">
    <source>
        <dbReference type="ARBA" id="ARBA00004141"/>
    </source>
</evidence>
<feature type="transmembrane region" description="Helical" evidence="7">
    <location>
        <begin position="264"/>
        <end position="284"/>
    </location>
</feature>
<feature type="transmembrane region" description="Helical" evidence="7">
    <location>
        <begin position="96"/>
        <end position="120"/>
    </location>
</feature>
<feature type="transmembrane region" description="Helical" evidence="7">
    <location>
        <begin position="6"/>
        <end position="25"/>
    </location>
</feature>
<organism evidence="8 9">
    <name type="scientific">Gulosibacter faecalis</name>
    <dbReference type="NCBI Taxonomy" id="272240"/>
    <lineage>
        <taxon>Bacteria</taxon>
        <taxon>Bacillati</taxon>
        <taxon>Actinomycetota</taxon>
        <taxon>Actinomycetes</taxon>
        <taxon>Micrococcales</taxon>
        <taxon>Microbacteriaceae</taxon>
        <taxon>Gulosibacter</taxon>
    </lineage>
</organism>
<dbReference type="EMBL" id="JBHUNE010000003">
    <property type="protein sequence ID" value="MFD2757619.1"/>
    <property type="molecule type" value="Genomic_DNA"/>
</dbReference>
<dbReference type="Proteomes" id="UP001597492">
    <property type="component" value="Unassembled WGS sequence"/>
</dbReference>
<feature type="transmembrane region" description="Helical" evidence="7">
    <location>
        <begin position="202"/>
        <end position="222"/>
    </location>
</feature>
<evidence type="ECO:0000313" key="9">
    <source>
        <dbReference type="Proteomes" id="UP001597492"/>
    </source>
</evidence>
<dbReference type="InterPro" id="IPR004776">
    <property type="entry name" value="Mem_transp_PIN-like"/>
</dbReference>
<feature type="transmembrane region" description="Helical" evidence="7">
    <location>
        <begin position="37"/>
        <end position="55"/>
    </location>
</feature>
<accession>A0ABW5UW26</accession>
<keyword evidence="6 7" id="KW-0472">Membrane</keyword>
<evidence type="ECO:0000256" key="2">
    <source>
        <dbReference type="ARBA" id="ARBA00022448"/>
    </source>
</evidence>
<protein>
    <submittedName>
        <fullName evidence="8">AEC family transporter</fullName>
    </submittedName>
</protein>
<evidence type="ECO:0000256" key="5">
    <source>
        <dbReference type="ARBA" id="ARBA00022989"/>
    </source>
</evidence>